<keyword evidence="2" id="KW-0677">Repeat</keyword>
<dbReference type="GO" id="GO:0005829">
    <property type="term" value="C:cytosol"/>
    <property type="evidence" value="ECO:0007669"/>
    <property type="project" value="TreeGrafter"/>
</dbReference>
<dbReference type="InterPro" id="IPR015915">
    <property type="entry name" value="Kelch-typ_b-propeller"/>
</dbReference>
<comment type="caution">
    <text evidence="3">The sequence shown here is derived from an EMBL/GenBank/DDBJ whole genome shotgun (WGS) entry which is preliminary data.</text>
</comment>
<name>A0A6A6MVU0_HEVBR</name>
<keyword evidence="4" id="KW-1185">Reference proteome</keyword>
<dbReference type="AlphaFoldDB" id="A0A6A6MVU0"/>
<organism evidence="3 4">
    <name type="scientific">Hevea brasiliensis</name>
    <name type="common">Para rubber tree</name>
    <name type="synonym">Siphonia brasiliensis</name>
    <dbReference type="NCBI Taxonomy" id="3981"/>
    <lineage>
        <taxon>Eukaryota</taxon>
        <taxon>Viridiplantae</taxon>
        <taxon>Streptophyta</taxon>
        <taxon>Embryophyta</taxon>
        <taxon>Tracheophyta</taxon>
        <taxon>Spermatophyta</taxon>
        <taxon>Magnoliopsida</taxon>
        <taxon>eudicotyledons</taxon>
        <taxon>Gunneridae</taxon>
        <taxon>Pentapetalae</taxon>
        <taxon>rosids</taxon>
        <taxon>fabids</taxon>
        <taxon>Malpighiales</taxon>
        <taxon>Euphorbiaceae</taxon>
        <taxon>Crotonoideae</taxon>
        <taxon>Micrandreae</taxon>
        <taxon>Hevea</taxon>
    </lineage>
</organism>
<dbReference type="EMBL" id="JAAGAX010000005">
    <property type="protein sequence ID" value="KAF2316426.1"/>
    <property type="molecule type" value="Genomic_DNA"/>
</dbReference>
<evidence type="ECO:0008006" key="5">
    <source>
        <dbReference type="Google" id="ProtNLM"/>
    </source>
</evidence>
<sequence>MLEDTPVATFQSPPLVAVVNNELYSLETSSNELKVYSKRTKTWRKFGPVPVRADSSRGWGVAFKSLGNELLLIGSSTSMVSYSGDGMAIYTCRPDAEAERLQWRPLEWQKQTKQLYIELFCYGSLNFNPPSSNY</sequence>
<protein>
    <recommendedName>
        <fullName evidence="5">F-box associated domain-containing protein</fullName>
    </recommendedName>
</protein>
<dbReference type="InterPro" id="IPR052439">
    <property type="entry name" value="F-box/Kelch-repeat"/>
</dbReference>
<evidence type="ECO:0000313" key="3">
    <source>
        <dbReference type="EMBL" id="KAF2316426.1"/>
    </source>
</evidence>
<accession>A0A6A6MVU0</accession>
<dbReference type="PANTHER" id="PTHR46122:SF5">
    <property type="entry name" value="F-BOX DOMAIN-CONTAINING PROTEIN"/>
    <property type="match status" value="1"/>
</dbReference>
<dbReference type="Proteomes" id="UP000467840">
    <property type="component" value="Chromosome 15"/>
</dbReference>
<reference evidence="3 4" key="1">
    <citation type="journal article" date="2020" name="Mol. Plant">
        <title>The Chromosome-Based Rubber Tree Genome Provides New Insights into Spurge Genome Evolution and Rubber Biosynthesis.</title>
        <authorList>
            <person name="Liu J."/>
            <person name="Shi C."/>
            <person name="Shi C.C."/>
            <person name="Li W."/>
            <person name="Zhang Q.J."/>
            <person name="Zhang Y."/>
            <person name="Li K."/>
            <person name="Lu H.F."/>
            <person name="Shi C."/>
            <person name="Zhu S.T."/>
            <person name="Xiao Z.Y."/>
            <person name="Nan H."/>
            <person name="Yue Y."/>
            <person name="Zhu X.G."/>
            <person name="Wu Y."/>
            <person name="Hong X.N."/>
            <person name="Fan G.Y."/>
            <person name="Tong Y."/>
            <person name="Zhang D."/>
            <person name="Mao C.L."/>
            <person name="Liu Y.L."/>
            <person name="Hao S.J."/>
            <person name="Liu W.Q."/>
            <person name="Lv M.Q."/>
            <person name="Zhang H.B."/>
            <person name="Liu Y."/>
            <person name="Hu-Tang G.R."/>
            <person name="Wang J.P."/>
            <person name="Wang J.H."/>
            <person name="Sun Y.H."/>
            <person name="Ni S.B."/>
            <person name="Chen W.B."/>
            <person name="Zhang X.C."/>
            <person name="Jiao Y.N."/>
            <person name="Eichler E.E."/>
            <person name="Li G.H."/>
            <person name="Liu X."/>
            <person name="Gao L.Z."/>
        </authorList>
    </citation>
    <scope>NUCLEOTIDE SEQUENCE [LARGE SCALE GENOMIC DNA]</scope>
    <source>
        <strain evidence="4">cv. GT1</strain>
        <tissue evidence="3">Leaf</tissue>
    </source>
</reference>
<proteinExistence type="predicted"/>
<evidence type="ECO:0000313" key="4">
    <source>
        <dbReference type="Proteomes" id="UP000467840"/>
    </source>
</evidence>
<dbReference type="SUPFAM" id="SSF117281">
    <property type="entry name" value="Kelch motif"/>
    <property type="match status" value="1"/>
</dbReference>
<evidence type="ECO:0000256" key="1">
    <source>
        <dbReference type="ARBA" id="ARBA00022441"/>
    </source>
</evidence>
<dbReference type="PANTHER" id="PTHR46122">
    <property type="entry name" value="GALACTOSE OXIDASE/KELCH REPEAT PROTEIN-RELATED"/>
    <property type="match status" value="1"/>
</dbReference>
<gene>
    <name evidence="3" type="ORF">GH714_041767</name>
</gene>
<keyword evidence="1" id="KW-0880">Kelch repeat</keyword>
<evidence type="ECO:0000256" key="2">
    <source>
        <dbReference type="ARBA" id="ARBA00022737"/>
    </source>
</evidence>
<feature type="non-terminal residue" evidence="3">
    <location>
        <position position="1"/>
    </location>
</feature>